<comment type="caution">
    <text evidence="1">The sequence shown here is derived from an EMBL/GenBank/DDBJ whole genome shotgun (WGS) entry which is preliminary data.</text>
</comment>
<dbReference type="Proteomes" id="UP001177021">
    <property type="component" value="Unassembled WGS sequence"/>
</dbReference>
<reference evidence="1" key="1">
    <citation type="submission" date="2023-10" db="EMBL/GenBank/DDBJ databases">
        <authorList>
            <person name="Rodriguez Cubillos JULIANA M."/>
            <person name="De Vega J."/>
        </authorList>
    </citation>
    <scope>NUCLEOTIDE SEQUENCE</scope>
</reference>
<dbReference type="EMBL" id="CASHSV030000024">
    <property type="protein sequence ID" value="CAJ2640082.1"/>
    <property type="molecule type" value="Genomic_DNA"/>
</dbReference>
<name>A0ACB0J9A2_TRIPR</name>
<evidence type="ECO:0000313" key="1">
    <source>
        <dbReference type="EMBL" id="CAJ2640082.1"/>
    </source>
</evidence>
<organism evidence="1 2">
    <name type="scientific">Trifolium pratense</name>
    <name type="common">Red clover</name>
    <dbReference type="NCBI Taxonomy" id="57577"/>
    <lineage>
        <taxon>Eukaryota</taxon>
        <taxon>Viridiplantae</taxon>
        <taxon>Streptophyta</taxon>
        <taxon>Embryophyta</taxon>
        <taxon>Tracheophyta</taxon>
        <taxon>Spermatophyta</taxon>
        <taxon>Magnoliopsida</taxon>
        <taxon>eudicotyledons</taxon>
        <taxon>Gunneridae</taxon>
        <taxon>Pentapetalae</taxon>
        <taxon>rosids</taxon>
        <taxon>fabids</taxon>
        <taxon>Fabales</taxon>
        <taxon>Fabaceae</taxon>
        <taxon>Papilionoideae</taxon>
        <taxon>50 kb inversion clade</taxon>
        <taxon>NPAAA clade</taxon>
        <taxon>Hologalegina</taxon>
        <taxon>IRL clade</taxon>
        <taxon>Trifolieae</taxon>
        <taxon>Trifolium</taxon>
    </lineage>
</organism>
<proteinExistence type="predicted"/>
<evidence type="ECO:0000313" key="2">
    <source>
        <dbReference type="Proteomes" id="UP001177021"/>
    </source>
</evidence>
<keyword evidence="2" id="KW-1185">Reference proteome</keyword>
<accession>A0ACB0J9A2</accession>
<protein>
    <submittedName>
        <fullName evidence="1">Uncharacterized protein</fullName>
    </submittedName>
</protein>
<gene>
    <name evidence="1" type="ORF">MILVUS5_LOCUS9996</name>
</gene>
<sequence>MKRKGRNNILLREKNGQFKFLKQSCDPYLCICQHCLFNENNVMRRGPDGRKNLCNACGLFWTRTGKLKDLSLSKGRGNLSIDQSDLDPLIDVNVTVLEGEFPVIQNEQGISEDPSKAIAAEGSNNHALYTRDEELPESLEHLTNTLGIDHSSENDDEQDKGRLLPKFSERDVKDPSSAEGFTVIFNEARDEKKTGSNPESPGKTATEPHNKPPLDPGKPQSPMKSFTFSETSVTIESLLSFIDKDIPSTSEVDHTSVVGISQ</sequence>